<dbReference type="EMBL" id="SRLO01000307">
    <property type="protein sequence ID" value="TNN61824.1"/>
    <property type="molecule type" value="Genomic_DNA"/>
</dbReference>
<gene>
    <name evidence="2" type="ORF">EYF80_027941</name>
</gene>
<dbReference type="Proteomes" id="UP000314294">
    <property type="component" value="Unassembled WGS sequence"/>
</dbReference>
<feature type="compositionally biased region" description="Basic residues" evidence="1">
    <location>
        <begin position="27"/>
        <end position="37"/>
    </location>
</feature>
<name>A0A4Z2HAB1_9TELE</name>
<protein>
    <submittedName>
        <fullName evidence="2">Uncharacterized protein</fullName>
    </submittedName>
</protein>
<dbReference type="AlphaFoldDB" id="A0A4Z2HAB1"/>
<evidence type="ECO:0000313" key="2">
    <source>
        <dbReference type="EMBL" id="TNN61824.1"/>
    </source>
</evidence>
<feature type="compositionally biased region" description="Basic and acidic residues" evidence="1">
    <location>
        <begin position="9"/>
        <end position="21"/>
    </location>
</feature>
<feature type="region of interest" description="Disordered" evidence="1">
    <location>
        <begin position="152"/>
        <end position="180"/>
    </location>
</feature>
<accession>A0A4Z2HAB1</accession>
<feature type="compositionally biased region" description="Basic and acidic residues" evidence="1">
    <location>
        <begin position="39"/>
        <end position="49"/>
    </location>
</feature>
<sequence length="252" mass="27920">MNAQGTSERGGRDRTAAHREGTSSGERRRRKKRKQGRRNAAEKRKELTEEKMMFRLPELNKRHFSVSESPSFVSSQLLLQSGATQQSSPHYGMEQRKRGITMTMPKSPILVPPDLAPQQHTQPLGQRPCTKDIFKGFGKYLSHSSLHAGHLTEGQNVGRDHGESSGAHVQSNPPTNPKPHSLAVFRKIENIGAAWSRSRQETRGPDLQLVYAAKWPATSDQRAAFASAAPSLSLPFRACLCAHVLSRLGGER</sequence>
<evidence type="ECO:0000313" key="3">
    <source>
        <dbReference type="Proteomes" id="UP000314294"/>
    </source>
</evidence>
<proteinExistence type="predicted"/>
<evidence type="ECO:0000256" key="1">
    <source>
        <dbReference type="SAM" id="MobiDB-lite"/>
    </source>
</evidence>
<comment type="caution">
    <text evidence="2">The sequence shown here is derived from an EMBL/GenBank/DDBJ whole genome shotgun (WGS) entry which is preliminary data.</text>
</comment>
<organism evidence="2 3">
    <name type="scientific">Liparis tanakae</name>
    <name type="common">Tanaka's snailfish</name>
    <dbReference type="NCBI Taxonomy" id="230148"/>
    <lineage>
        <taxon>Eukaryota</taxon>
        <taxon>Metazoa</taxon>
        <taxon>Chordata</taxon>
        <taxon>Craniata</taxon>
        <taxon>Vertebrata</taxon>
        <taxon>Euteleostomi</taxon>
        <taxon>Actinopterygii</taxon>
        <taxon>Neopterygii</taxon>
        <taxon>Teleostei</taxon>
        <taxon>Neoteleostei</taxon>
        <taxon>Acanthomorphata</taxon>
        <taxon>Eupercaria</taxon>
        <taxon>Perciformes</taxon>
        <taxon>Cottioidei</taxon>
        <taxon>Cottales</taxon>
        <taxon>Liparidae</taxon>
        <taxon>Liparis</taxon>
    </lineage>
</organism>
<feature type="region of interest" description="Disordered" evidence="1">
    <location>
        <begin position="1"/>
        <end position="49"/>
    </location>
</feature>
<keyword evidence="3" id="KW-1185">Reference proteome</keyword>
<reference evidence="2 3" key="1">
    <citation type="submission" date="2019-03" db="EMBL/GenBank/DDBJ databases">
        <title>First draft genome of Liparis tanakae, snailfish: a comprehensive survey of snailfish specific genes.</title>
        <authorList>
            <person name="Kim W."/>
            <person name="Song I."/>
            <person name="Jeong J.-H."/>
            <person name="Kim D."/>
            <person name="Kim S."/>
            <person name="Ryu S."/>
            <person name="Song J.Y."/>
            <person name="Lee S.K."/>
        </authorList>
    </citation>
    <scope>NUCLEOTIDE SEQUENCE [LARGE SCALE GENOMIC DNA]</scope>
    <source>
        <tissue evidence="2">Muscle</tissue>
    </source>
</reference>